<dbReference type="RefSeq" id="WP_132348010.1">
    <property type="nucleotide sequence ID" value="NZ_CAWOLF010000032.1"/>
</dbReference>
<organism evidence="5 6">
    <name type="scientific">Photorhabdus luminescens subsp. mexicana</name>
    <dbReference type="NCBI Taxonomy" id="2100167"/>
    <lineage>
        <taxon>Bacteria</taxon>
        <taxon>Pseudomonadati</taxon>
        <taxon>Pseudomonadota</taxon>
        <taxon>Gammaproteobacteria</taxon>
        <taxon>Enterobacterales</taxon>
        <taxon>Morganellaceae</taxon>
        <taxon>Photorhabdus</taxon>
    </lineage>
</organism>
<name>A0A4R4IWN0_PHOLU</name>
<dbReference type="Pfam" id="PF05175">
    <property type="entry name" value="MTS"/>
    <property type="match status" value="1"/>
</dbReference>
<protein>
    <submittedName>
        <fullName evidence="5">SAM-dependent methyltransferase</fullName>
    </submittedName>
</protein>
<dbReference type="InterPro" id="IPR029063">
    <property type="entry name" value="SAM-dependent_MTases_sf"/>
</dbReference>
<keyword evidence="1 5" id="KW-0489">Methyltransferase</keyword>
<dbReference type="Gene3D" id="3.40.50.150">
    <property type="entry name" value="Vaccinia Virus protein VP39"/>
    <property type="match status" value="1"/>
</dbReference>
<dbReference type="GO" id="GO:0003676">
    <property type="term" value="F:nucleic acid binding"/>
    <property type="evidence" value="ECO:0007669"/>
    <property type="project" value="InterPro"/>
</dbReference>
<keyword evidence="2 5" id="KW-0808">Transferase</keyword>
<dbReference type="Proteomes" id="UP000295550">
    <property type="component" value="Unassembled WGS sequence"/>
</dbReference>
<dbReference type="PROSITE" id="PS00092">
    <property type="entry name" value="N6_MTASE"/>
    <property type="match status" value="1"/>
</dbReference>
<dbReference type="GO" id="GO:0008757">
    <property type="term" value="F:S-adenosylmethionine-dependent methyltransferase activity"/>
    <property type="evidence" value="ECO:0007669"/>
    <property type="project" value="UniProtKB-ARBA"/>
</dbReference>
<evidence type="ECO:0000259" key="4">
    <source>
        <dbReference type="Pfam" id="PF05175"/>
    </source>
</evidence>
<dbReference type="AlphaFoldDB" id="A0A4R4IWN0"/>
<evidence type="ECO:0000313" key="5">
    <source>
        <dbReference type="EMBL" id="TDB45334.1"/>
    </source>
</evidence>
<evidence type="ECO:0000256" key="3">
    <source>
        <dbReference type="ARBA" id="ARBA00022691"/>
    </source>
</evidence>
<comment type="caution">
    <text evidence="5">The sequence shown here is derived from an EMBL/GenBank/DDBJ whole genome shotgun (WGS) entry which is preliminary data.</text>
</comment>
<evidence type="ECO:0000256" key="1">
    <source>
        <dbReference type="ARBA" id="ARBA00022603"/>
    </source>
</evidence>
<reference evidence="5 6" key="1">
    <citation type="journal article" date="2019" name="Int. J. Syst. Evol. Microbiol.">
        <title>Photorhabdus khanii subsp. guanajuatensis subsp. nov., isolated from Heterorhabditis atacamensis, and Photorhabdus luminescens subsp. mexicana subsp. nov., isolated from Heterorhabditis mexicana entomopathogenic nematodes.</title>
        <authorList>
            <person name="Machado R.A.R."/>
            <person name="Bruno P."/>
            <person name="Arce C.C.M."/>
            <person name="Liechti N."/>
            <person name="Kohler A."/>
            <person name="Bernal J."/>
            <person name="Bruggmann R."/>
            <person name="Turlings T.C.J."/>
        </authorList>
    </citation>
    <scope>NUCLEOTIDE SEQUENCE [LARGE SCALE GENOMIC DNA]</scope>
    <source>
        <strain evidence="5 6">MEX47-22</strain>
    </source>
</reference>
<dbReference type="InterPro" id="IPR002052">
    <property type="entry name" value="DNA_methylase_N6_adenine_CS"/>
</dbReference>
<dbReference type="PRINTS" id="PR00507">
    <property type="entry name" value="N12N6MTFRASE"/>
</dbReference>
<dbReference type="SUPFAM" id="SSF53335">
    <property type="entry name" value="S-adenosyl-L-methionine-dependent methyltransferases"/>
    <property type="match status" value="1"/>
</dbReference>
<dbReference type="CDD" id="cd02440">
    <property type="entry name" value="AdoMet_MTases"/>
    <property type="match status" value="1"/>
</dbReference>
<dbReference type="GO" id="GO:0032259">
    <property type="term" value="P:methylation"/>
    <property type="evidence" value="ECO:0007669"/>
    <property type="project" value="UniProtKB-KW"/>
</dbReference>
<evidence type="ECO:0000256" key="2">
    <source>
        <dbReference type="ARBA" id="ARBA00022679"/>
    </source>
</evidence>
<dbReference type="InterPro" id="IPR007848">
    <property type="entry name" value="Small_mtfrase_dom"/>
</dbReference>
<sequence length="252" mass="28050">MQVSNDIIAVLSSCIIEGSKLILNGQLDRSLYIRTNKVLEAAGGKWNRKMKAHIFDGDAEQRIDEIILTGSVLVPKDDFNFFPTPVKIIERMVNNADIQSGKRVLEPSCGDGRIVKIARAMAADANITAIELDGKRVELLKVDPHFIETNATLINSDFLTYKVDMPFDVILMNPPFKNKADIKHTNHALDLLAENGRLRGILSAGVLYRSDALTVAFRERVERIGGTFTELEEKAFKESGTLVRTVLLEVNK</sequence>
<dbReference type="GO" id="GO:0008170">
    <property type="term" value="F:N-methyltransferase activity"/>
    <property type="evidence" value="ECO:0007669"/>
    <property type="project" value="UniProtKB-ARBA"/>
</dbReference>
<accession>A0A4R4IWN0</accession>
<proteinExistence type="predicted"/>
<dbReference type="EMBL" id="PUJX01000032">
    <property type="protein sequence ID" value="TDB45334.1"/>
    <property type="molecule type" value="Genomic_DNA"/>
</dbReference>
<evidence type="ECO:0000313" key="6">
    <source>
        <dbReference type="Proteomes" id="UP000295550"/>
    </source>
</evidence>
<feature type="domain" description="Methyltransferase small" evidence="4">
    <location>
        <begin position="97"/>
        <end position="209"/>
    </location>
</feature>
<gene>
    <name evidence="5" type="ORF">C5468_21400</name>
</gene>
<keyword evidence="3" id="KW-0949">S-adenosyl-L-methionine</keyword>